<accession>A0ABQ7Q5S6</accession>
<keyword evidence="1" id="KW-1133">Transmembrane helix</keyword>
<reference evidence="2 3" key="1">
    <citation type="submission" date="2021-06" db="EMBL/GenBank/DDBJ databases">
        <title>A haploid diamondback moth (Plutella xylostella L.) genome assembly resolves 31 chromosomes and identifies a diamide resistance mutation.</title>
        <authorList>
            <person name="Ward C.M."/>
            <person name="Perry K.D."/>
            <person name="Baker G."/>
            <person name="Powis K."/>
            <person name="Heckel D.G."/>
            <person name="Baxter S.W."/>
        </authorList>
    </citation>
    <scope>NUCLEOTIDE SEQUENCE [LARGE SCALE GENOMIC DNA]</scope>
    <source>
        <strain evidence="2 3">LV</strain>
        <tissue evidence="2">Single pupa</tissue>
    </source>
</reference>
<dbReference type="Proteomes" id="UP000823941">
    <property type="component" value="Chromosome 20"/>
</dbReference>
<gene>
    <name evidence="2" type="ORF">JYU34_014886</name>
</gene>
<evidence type="ECO:0000256" key="1">
    <source>
        <dbReference type="SAM" id="Phobius"/>
    </source>
</evidence>
<evidence type="ECO:0000313" key="3">
    <source>
        <dbReference type="Proteomes" id="UP000823941"/>
    </source>
</evidence>
<evidence type="ECO:0000313" key="2">
    <source>
        <dbReference type="EMBL" id="KAG7300592.1"/>
    </source>
</evidence>
<organism evidence="2 3">
    <name type="scientific">Plutella xylostella</name>
    <name type="common">Diamondback moth</name>
    <name type="synonym">Plutella maculipennis</name>
    <dbReference type="NCBI Taxonomy" id="51655"/>
    <lineage>
        <taxon>Eukaryota</taxon>
        <taxon>Metazoa</taxon>
        <taxon>Ecdysozoa</taxon>
        <taxon>Arthropoda</taxon>
        <taxon>Hexapoda</taxon>
        <taxon>Insecta</taxon>
        <taxon>Pterygota</taxon>
        <taxon>Neoptera</taxon>
        <taxon>Endopterygota</taxon>
        <taxon>Lepidoptera</taxon>
        <taxon>Glossata</taxon>
        <taxon>Ditrysia</taxon>
        <taxon>Yponomeutoidea</taxon>
        <taxon>Plutellidae</taxon>
        <taxon>Plutella</taxon>
    </lineage>
</organism>
<sequence>MNAPCEAKLLSHQTISPCTTSKTACTDDWIELHTLNTWLAICCDACTLRTVCDDDVSTHVINTSAIISLKQGCILQTKTLMIHSRNNYNSKARIEYDISYPKLDMTINGIVSTQRTPLLVIPEDDNIRIIQEKLDTLKNNERQLPADITSHDIHQFALSYLLLAAGIMAAILWIARKRGWCKKRGKVNPTISTKECEGIEMKEMRATSTNVEMTSKELPSAIQHSRTTTRKPFSFDI</sequence>
<dbReference type="EMBL" id="JAHIBW010000020">
    <property type="protein sequence ID" value="KAG7300592.1"/>
    <property type="molecule type" value="Genomic_DNA"/>
</dbReference>
<name>A0ABQ7Q5S6_PLUXY</name>
<keyword evidence="3" id="KW-1185">Reference proteome</keyword>
<protein>
    <submittedName>
        <fullName evidence="2">Uncharacterized protein</fullName>
    </submittedName>
</protein>
<comment type="caution">
    <text evidence="2">The sequence shown here is derived from an EMBL/GenBank/DDBJ whole genome shotgun (WGS) entry which is preliminary data.</text>
</comment>
<feature type="transmembrane region" description="Helical" evidence="1">
    <location>
        <begin position="157"/>
        <end position="175"/>
    </location>
</feature>
<keyword evidence="1" id="KW-0812">Transmembrane</keyword>
<proteinExistence type="predicted"/>
<keyword evidence="1" id="KW-0472">Membrane</keyword>